<dbReference type="EMBL" id="KQ459472">
    <property type="protein sequence ID" value="KPJ00117.1"/>
    <property type="molecule type" value="Genomic_DNA"/>
</dbReference>
<accession>A0A194Q3L0</accession>
<keyword evidence="1" id="KW-0472">Membrane</keyword>
<keyword evidence="3" id="KW-1185">Reference proteome</keyword>
<evidence type="ECO:0000256" key="1">
    <source>
        <dbReference type="SAM" id="Phobius"/>
    </source>
</evidence>
<evidence type="ECO:0000313" key="3">
    <source>
        <dbReference type="Proteomes" id="UP000053268"/>
    </source>
</evidence>
<gene>
    <name evidence="2" type="ORF">RR46_02904</name>
</gene>
<feature type="transmembrane region" description="Helical" evidence="1">
    <location>
        <begin position="12"/>
        <end position="29"/>
    </location>
</feature>
<organism evidence="2 3">
    <name type="scientific">Papilio xuthus</name>
    <name type="common">Asian swallowtail butterfly</name>
    <dbReference type="NCBI Taxonomy" id="66420"/>
    <lineage>
        <taxon>Eukaryota</taxon>
        <taxon>Metazoa</taxon>
        <taxon>Ecdysozoa</taxon>
        <taxon>Arthropoda</taxon>
        <taxon>Hexapoda</taxon>
        <taxon>Insecta</taxon>
        <taxon>Pterygota</taxon>
        <taxon>Neoptera</taxon>
        <taxon>Endopterygota</taxon>
        <taxon>Lepidoptera</taxon>
        <taxon>Glossata</taxon>
        <taxon>Ditrysia</taxon>
        <taxon>Papilionoidea</taxon>
        <taxon>Papilionidae</taxon>
        <taxon>Papilioninae</taxon>
        <taxon>Papilio</taxon>
    </lineage>
</organism>
<protein>
    <submittedName>
        <fullName evidence="2">Uncharacterized protein</fullName>
    </submittedName>
</protein>
<evidence type="ECO:0000313" key="2">
    <source>
        <dbReference type="EMBL" id="KPJ00117.1"/>
    </source>
</evidence>
<proteinExistence type="predicted"/>
<sequence length="66" mass="7167">MTLSSHINKLVGRSTGVFCTFFLAHAILARRRASIRHSVSIREATFSAPDDSLLAPTAPAPTLPKY</sequence>
<dbReference type="Proteomes" id="UP000053268">
    <property type="component" value="Unassembled WGS sequence"/>
</dbReference>
<reference evidence="2 3" key="1">
    <citation type="journal article" date="2015" name="Nat. Commun.">
        <title>Outbred genome sequencing and CRISPR/Cas9 gene editing in butterflies.</title>
        <authorList>
            <person name="Li X."/>
            <person name="Fan D."/>
            <person name="Zhang W."/>
            <person name="Liu G."/>
            <person name="Zhang L."/>
            <person name="Zhao L."/>
            <person name="Fang X."/>
            <person name="Chen L."/>
            <person name="Dong Y."/>
            <person name="Chen Y."/>
            <person name="Ding Y."/>
            <person name="Zhao R."/>
            <person name="Feng M."/>
            <person name="Zhu Y."/>
            <person name="Feng Y."/>
            <person name="Jiang X."/>
            <person name="Zhu D."/>
            <person name="Xiang H."/>
            <person name="Feng X."/>
            <person name="Li S."/>
            <person name="Wang J."/>
            <person name="Zhang G."/>
            <person name="Kronforst M.R."/>
            <person name="Wang W."/>
        </authorList>
    </citation>
    <scope>NUCLEOTIDE SEQUENCE [LARGE SCALE GENOMIC DNA]</scope>
    <source>
        <strain evidence="2">Ya'a_city_454_Px</strain>
        <tissue evidence="2">Whole body</tissue>
    </source>
</reference>
<keyword evidence="1" id="KW-1133">Transmembrane helix</keyword>
<name>A0A194Q3L0_PAPXU</name>
<keyword evidence="1" id="KW-0812">Transmembrane</keyword>
<dbReference type="AlphaFoldDB" id="A0A194Q3L0"/>